<keyword evidence="1" id="KW-0238">DNA-binding</keyword>
<reference evidence="5" key="2">
    <citation type="submission" date="2019-10" db="EMBL/GenBank/DDBJ databases">
        <authorList>
            <consortium name="NCBI Genome Project"/>
        </authorList>
    </citation>
    <scope>NUCLEOTIDE SEQUENCE</scope>
    <source>
        <strain evidence="5">NI907</strain>
    </source>
</reference>
<dbReference type="PROSITE" id="PS50118">
    <property type="entry name" value="HMG_BOX_2"/>
    <property type="match status" value="1"/>
</dbReference>
<sequence>MARPPKNKQVAAVAPAQEVAIAAASTSATMAPQRPIDVEGFIRVRDSVYSRLKSIHNLIGTFTQDYLRQTNLLIGLGEGMEDAGDLSALNGMGMDLANVGLPIMPNVLAAPAPRPGEEVKKERKKRQHDPMAPKRPLTPYFLYMQTARPIIADDLGADAAKGAVQEEGQRRWSTMSAREKAGWDQAYQFNLRLYNARVHSYKNGNQGAKEMSDDDALAYADMNNIPMPTGKDAAAADISNDQEAIAQQLQGQVAEPAIQEPEEEEQQQQPEEEEEQPSSPPAAKTPKSTKKGAVGKRKSAAASEVATPAPEPKKRKRQSKAAEETPAPEPAKKSSRAKKNKSA</sequence>
<organism evidence="4 5">
    <name type="scientific">Pyricularia grisea</name>
    <name type="common">Crabgrass-specific blast fungus</name>
    <name type="synonym">Magnaporthe grisea</name>
    <dbReference type="NCBI Taxonomy" id="148305"/>
    <lineage>
        <taxon>Eukaryota</taxon>
        <taxon>Fungi</taxon>
        <taxon>Dikarya</taxon>
        <taxon>Ascomycota</taxon>
        <taxon>Pezizomycotina</taxon>
        <taxon>Sordariomycetes</taxon>
        <taxon>Sordariomycetidae</taxon>
        <taxon>Magnaporthales</taxon>
        <taxon>Pyriculariaceae</taxon>
        <taxon>Pyricularia</taxon>
    </lineage>
</organism>
<dbReference type="SMART" id="SM00398">
    <property type="entry name" value="HMG"/>
    <property type="match status" value="1"/>
</dbReference>
<dbReference type="InterPro" id="IPR036910">
    <property type="entry name" value="HMG_box_dom_sf"/>
</dbReference>
<reference evidence="5" key="1">
    <citation type="journal article" date="2019" name="Mol. Biol. Evol.">
        <title>Blast fungal genomes show frequent chromosomal changes, gene gains and losses, and effector gene turnover.</title>
        <authorList>
            <person name="Gomez Luciano L.B."/>
            <person name="Jason Tsai I."/>
            <person name="Chuma I."/>
            <person name="Tosa Y."/>
            <person name="Chen Y.H."/>
            <person name="Li J.Y."/>
            <person name="Li M.Y."/>
            <person name="Jade Lu M.Y."/>
            <person name="Nakayashiki H."/>
            <person name="Li W.H."/>
        </authorList>
    </citation>
    <scope>NUCLEOTIDE SEQUENCE</scope>
    <source>
        <strain evidence="5">NI907</strain>
    </source>
</reference>
<dbReference type="AlphaFoldDB" id="A0A6P8BBT3"/>
<dbReference type="KEGG" id="pgri:PgNI_04256"/>
<dbReference type="Pfam" id="PF00505">
    <property type="entry name" value="HMG_box"/>
    <property type="match status" value="1"/>
</dbReference>
<gene>
    <name evidence="5" type="ORF">PgNI_04256</name>
</gene>
<dbReference type="Proteomes" id="UP000515153">
    <property type="component" value="Unplaced"/>
</dbReference>
<feature type="compositionally biased region" description="Acidic residues" evidence="2">
    <location>
        <begin position="260"/>
        <end position="276"/>
    </location>
</feature>
<evidence type="ECO:0000313" key="4">
    <source>
        <dbReference type="Proteomes" id="UP000515153"/>
    </source>
</evidence>
<accession>A0A6P8BBT3</accession>
<proteinExistence type="predicted"/>
<dbReference type="InterPro" id="IPR009071">
    <property type="entry name" value="HMG_box_dom"/>
</dbReference>
<feature type="DNA-binding region" description="HMG box" evidence="1">
    <location>
        <begin position="133"/>
        <end position="202"/>
    </location>
</feature>
<evidence type="ECO:0000256" key="1">
    <source>
        <dbReference type="PROSITE-ProRule" id="PRU00267"/>
    </source>
</evidence>
<dbReference type="GO" id="GO:0005634">
    <property type="term" value="C:nucleus"/>
    <property type="evidence" value="ECO:0007669"/>
    <property type="project" value="UniProtKB-UniRule"/>
</dbReference>
<dbReference type="RefSeq" id="XP_030984605.1">
    <property type="nucleotide sequence ID" value="XM_031124306.1"/>
</dbReference>
<feature type="compositionally biased region" description="Basic residues" evidence="2">
    <location>
        <begin position="333"/>
        <end position="343"/>
    </location>
</feature>
<feature type="domain" description="HMG box" evidence="3">
    <location>
        <begin position="133"/>
        <end position="202"/>
    </location>
</feature>
<keyword evidence="1" id="KW-0539">Nucleus</keyword>
<evidence type="ECO:0000259" key="3">
    <source>
        <dbReference type="PROSITE" id="PS50118"/>
    </source>
</evidence>
<dbReference type="Gene3D" id="1.10.30.10">
    <property type="entry name" value="High mobility group box domain"/>
    <property type="match status" value="1"/>
</dbReference>
<feature type="region of interest" description="Disordered" evidence="2">
    <location>
        <begin position="247"/>
        <end position="343"/>
    </location>
</feature>
<dbReference type="SUPFAM" id="SSF47095">
    <property type="entry name" value="HMG-box"/>
    <property type="match status" value="1"/>
</dbReference>
<name>A0A6P8BBT3_PYRGI</name>
<evidence type="ECO:0000313" key="5">
    <source>
        <dbReference type="RefSeq" id="XP_030984605.1"/>
    </source>
</evidence>
<reference evidence="5" key="3">
    <citation type="submission" date="2025-08" db="UniProtKB">
        <authorList>
            <consortium name="RefSeq"/>
        </authorList>
    </citation>
    <scope>IDENTIFICATION</scope>
    <source>
        <strain evidence="5">NI907</strain>
    </source>
</reference>
<keyword evidence="4" id="KW-1185">Reference proteome</keyword>
<protein>
    <recommendedName>
        <fullName evidence="3">HMG box domain-containing protein</fullName>
    </recommendedName>
</protein>
<feature type="compositionally biased region" description="Basic residues" evidence="2">
    <location>
        <begin position="287"/>
        <end position="299"/>
    </location>
</feature>
<dbReference type="GO" id="GO:0003677">
    <property type="term" value="F:DNA binding"/>
    <property type="evidence" value="ECO:0007669"/>
    <property type="project" value="UniProtKB-UniRule"/>
</dbReference>
<feature type="region of interest" description="Disordered" evidence="2">
    <location>
        <begin position="111"/>
        <end position="133"/>
    </location>
</feature>
<dbReference type="OrthoDB" id="5550281at2759"/>
<dbReference type="GeneID" id="41959215"/>
<evidence type="ECO:0000256" key="2">
    <source>
        <dbReference type="SAM" id="MobiDB-lite"/>
    </source>
</evidence>